<comment type="caution">
    <text evidence="3">The sequence shown here is derived from an EMBL/GenBank/DDBJ whole genome shotgun (WGS) entry which is preliminary data.</text>
</comment>
<name>A0A2N3WHU3_9PSEU</name>
<organism evidence="3 4">
    <name type="scientific">Amycolatopsis echigonensis</name>
    <dbReference type="NCBI Taxonomy" id="2576905"/>
    <lineage>
        <taxon>Bacteria</taxon>
        <taxon>Bacillati</taxon>
        <taxon>Actinomycetota</taxon>
        <taxon>Actinomycetes</taxon>
        <taxon>Pseudonocardiales</taxon>
        <taxon>Pseudonocardiaceae</taxon>
        <taxon>Amycolatopsis</taxon>
    </lineage>
</organism>
<feature type="compositionally biased region" description="Low complexity" evidence="1">
    <location>
        <begin position="32"/>
        <end position="44"/>
    </location>
</feature>
<evidence type="ECO:0000256" key="1">
    <source>
        <dbReference type="SAM" id="MobiDB-lite"/>
    </source>
</evidence>
<sequence>MPDRRPIVLAATLAFALSACSSAPDAPPPGTVPASAPASTSAPARTKIAYTKPGTKLKIGEKAVVPFTTDSSPVGAVGVTVTRIDRGTQAELARMNLGDDLTGLVPFYVQFTVSNETGDDFSASRVTGVSGLLKDGSKGRMELAPDSPECHSDAAGVFTAKGATYGTCMMELAVPGTTVTGAEYDDDSYAWLAKGTDYQANPIIWQP</sequence>
<keyword evidence="2" id="KW-0732">Signal</keyword>
<gene>
    <name evidence="3" type="ORF">ATK30_4279</name>
</gene>
<evidence type="ECO:0000313" key="4">
    <source>
        <dbReference type="Proteomes" id="UP000233750"/>
    </source>
</evidence>
<evidence type="ECO:0000256" key="2">
    <source>
        <dbReference type="SAM" id="SignalP"/>
    </source>
</evidence>
<reference evidence="3 4" key="1">
    <citation type="submission" date="2017-12" db="EMBL/GenBank/DDBJ databases">
        <title>Sequencing the genomes of 1000 Actinobacteria strains.</title>
        <authorList>
            <person name="Klenk H.-P."/>
        </authorList>
    </citation>
    <scope>NUCLEOTIDE SEQUENCE [LARGE SCALE GENOMIC DNA]</scope>
    <source>
        <strain evidence="3 4">DSM 45165</strain>
    </source>
</reference>
<dbReference type="RefSeq" id="WP_244194682.1">
    <property type="nucleotide sequence ID" value="NZ_PJMY01000003.1"/>
</dbReference>
<accession>A0A2N3WHU3</accession>
<dbReference type="PROSITE" id="PS51257">
    <property type="entry name" value="PROKAR_LIPOPROTEIN"/>
    <property type="match status" value="1"/>
</dbReference>
<dbReference type="EMBL" id="PJMY01000003">
    <property type="protein sequence ID" value="PKV93432.1"/>
    <property type="molecule type" value="Genomic_DNA"/>
</dbReference>
<feature type="signal peptide" evidence="2">
    <location>
        <begin position="1"/>
        <end position="23"/>
    </location>
</feature>
<protein>
    <submittedName>
        <fullName evidence="3">Uncharacterized protein</fullName>
    </submittedName>
</protein>
<feature type="chain" id="PRO_5039246566" evidence="2">
    <location>
        <begin position="24"/>
        <end position="207"/>
    </location>
</feature>
<dbReference type="Proteomes" id="UP000233750">
    <property type="component" value="Unassembled WGS sequence"/>
</dbReference>
<dbReference type="AlphaFoldDB" id="A0A2N3WHU3"/>
<evidence type="ECO:0000313" key="3">
    <source>
        <dbReference type="EMBL" id="PKV93432.1"/>
    </source>
</evidence>
<keyword evidence="4" id="KW-1185">Reference proteome</keyword>
<proteinExistence type="predicted"/>
<feature type="region of interest" description="Disordered" evidence="1">
    <location>
        <begin position="24"/>
        <end position="44"/>
    </location>
</feature>